<accession>A0A558C1W2</accession>
<dbReference type="PANTHER" id="PTHR42850">
    <property type="entry name" value="METALLOPHOSPHOESTERASE"/>
    <property type="match status" value="1"/>
</dbReference>
<dbReference type="AlphaFoldDB" id="A0A558C1W2"/>
<organism evidence="2 3">
    <name type="scientific">Hymenobacter setariae</name>
    <dbReference type="NCBI Taxonomy" id="2594794"/>
    <lineage>
        <taxon>Bacteria</taxon>
        <taxon>Pseudomonadati</taxon>
        <taxon>Bacteroidota</taxon>
        <taxon>Cytophagia</taxon>
        <taxon>Cytophagales</taxon>
        <taxon>Hymenobacteraceae</taxon>
        <taxon>Hymenobacter</taxon>
    </lineage>
</organism>
<dbReference type="PANTHER" id="PTHR42850:SF4">
    <property type="entry name" value="ZINC-DEPENDENT ENDOPOLYPHOSPHATASE"/>
    <property type="match status" value="1"/>
</dbReference>
<feature type="domain" description="Calcineurin-like phosphoesterase" evidence="1">
    <location>
        <begin position="1"/>
        <end position="166"/>
    </location>
</feature>
<dbReference type="InterPro" id="IPR050126">
    <property type="entry name" value="Ap4A_hydrolase"/>
</dbReference>
<reference evidence="2 3" key="1">
    <citation type="submission" date="2019-07" db="EMBL/GenBank/DDBJ databases">
        <title>Hymenobacter sp. straun FUR1 Genome sequencing and assembly.</title>
        <authorList>
            <person name="Chhetri G."/>
        </authorList>
    </citation>
    <scope>NUCLEOTIDE SEQUENCE [LARGE SCALE GENOMIC DNA]</scope>
    <source>
        <strain evidence="2 3">Fur1</strain>
    </source>
</reference>
<evidence type="ECO:0000259" key="1">
    <source>
        <dbReference type="Pfam" id="PF00149"/>
    </source>
</evidence>
<name>A0A558C1W2_9BACT</name>
<sequence>MNFFVIADIHGCLHTFQELLTHWRPGEMLVQLGDLVDRGNYSPETVALCQELSQDLPDKTVFLQGNHDWGMAEHLGPNGPYRSWLNWGGRGTLLQYQAHRDWLAPHAAWLAARPLFWENEHVLFSHAGVADEIDPFDPNNSDGVLWCRRPLFNTGQRQVVGHTPTGTGLPRFDPAANAYYLDTGAVFGKNLTGLRLSETGELLETIAIPTHPKDIYPFEELH</sequence>
<dbReference type="Pfam" id="PF00149">
    <property type="entry name" value="Metallophos"/>
    <property type="match status" value="1"/>
</dbReference>
<keyword evidence="3" id="KW-1185">Reference proteome</keyword>
<dbReference type="InterPro" id="IPR029052">
    <property type="entry name" value="Metallo-depent_PP-like"/>
</dbReference>
<dbReference type="GO" id="GO:0016791">
    <property type="term" value="F:phosphatase activity"/>
    <property type="evidence" value="ECO:0007669"/>
    <property type="project" value="TreeGrafter"/>
</dbReference>
<evidence type="ECO:0000313" key="2">
    <source>
        <dbReference type="EMBL" id="TVT42800.1"/>
    </source>
</evidence>
<evidence type="ECO:0000313" key="3">
    <source>
        <dbReference type="Proteomes" id="UP000317624"/>
    </source>
</evidence>
<protein>
    <submittedName>
        <fullName evidence="2">Serine/threonine protein phosphatase</fullName>
    </submittedName>
</protein>
<dbReference type="OrthoDB" id="9807890at2"/>
<gene>
    <name evidence="2" type="ORF">FNT36_01520</name>
</gene>
<dbReference type="Gene3D" id="3.60.21.10">
    <property type="match status" value="1"/>
</dbReference>
<comment type="caution">
    <text evidence="2">The sequence shown here is derived from an EMBL/GenBank/DDBJ whole genome shotgun (WGS) entry which is preliminary data.</text>
</comment>
<dbReference type="EMBL" id="VMRJ01000001">
    <property type="protein sequence ID" value="TVT42800.1"/>
    <property type="molecule type" value="Genomic_DNA"/>
</dbReference>
<dbReference type="InterPro" id="IPR004843">
    <property type="entry name" value="Calcineurin-like_PHP"/>
</dbReference>
<dbReference type="RefSeq" id="WP_144843321.1">
    <property type="nucleotide sequence ID" value="NZ_VMRJ01000001.1"/>
</dbReference>
<dbReference type="Proteomes" id="UP000317624">
    <property type="component" value="Unassembled WGS sequence"/>
</dbReference>
<dbReference type="SUPFAM" id="SSF56300">
    <property type="entry name" value="Metallo-dependent phosphatases"/>
    <property type="match status" value="1"/>
</dbReference>
<dbReference type="GO" id="GO:0005737">
    <property type="term" value="C:cytoplasm"/>
    <property type="evidence" value="ECO:0007669"/>
    <property type="project" value="TreeGrafter"/>
</dbReference>
<proteinExistence type="predicted"/>